<dbReference type="InterPro" id="IPR036396">
    <property type="entry name" value="Cyt_P450_sf"/>
</dbReference>
<keyword evidence="7 9" id="KW-0408">Iron</keyword>
<dbReference type="GO" id="GO:0016705">
    <property type="term" value="F:oxidoreductase activity, acting on paired donors, with incorporation or reduction of molecular oxygen"/>
    <property type="evidence" value="ECO:0007669"/>
    <property type="project" value="InterPro"/>
</dbReference>
<comment type="caution">
    <text evidence="12">The sequence shown here is derived from an EMBL/GenBank/DDBJ whole genome shotgun (WGS) entry which is preliminary data.</text>
</comment>
<proteinExistence type="inferred from homology"/>
<dbReference type="PANTHER" id="PTHR46300:SF1">
    <property type="entry name" value="P450, PUTATIVE (EUROFUNG)-RELATED"/>
    <property type="match status" value="1"/>
</dbReference>
<evidence type="ECO:0000256" key="7">
    <source>
        <dbReference type="ARBA" id="ARBA00023004"/>
    </source>
</evidence>
<gene>
    <name evidence="12" type="ORF">NliqN6_4296</name>
</gene>
<dbReference type="Proteomes" id="UP000620104">
    <property type="component" value="Unassembled WGS sequence"/>
</dbReference>
<comment type="cofactor">
    <cofactor evidence="1 9">
        <name>heme</name>
        <dbReference type="ChEBI" id="CHEBI:30413"/>
    </cofactor>
</comment>
<name>A0A8H3YFQ8_9TREE</name>
<keyword evidence="11" id="KW-1133">Transmembrane helix</keyword>
<organism evidence="12 13">
    <name type="scientific">Naganishia liquefaciens</name>
    <dbReference type="NCBI Taxonomy" id="104408"/>
    <lineage>
        <taxon>Eukaryota</taxon>
        <taxon>Fungi</taxon>
        <taxon>Dikarya</taxon>
        <taxon>Basidiomycota</taxon>
        <taxon>Agaricomycotina</taxon>
        <taxon>Tremellomycetes</taxon>
        <taxon>Filobasidiales</taxon>
        <taxon>Filobasidiaceae</taxon>
        <taxon>Naganishia</taxon>
    </lineage>
</organism>
<reference evidence="12" key="1">
    <citation type="submission" date="2020-07" db="EMBL/GenBank/DDBJ databases">
        <title>Draft Genome Sequence of a Deep-Sea Yeast, Naganishia (Cryptococcus) liquefaciens strain N6.</title>
        <authorList>
            <person name="Han Y.W."/>
            <person name="Kajitani R."/>
            <person name="Morimoto H."/>
            <person name="Parhat M."/>
            <person name="Tsubouchi H."/>
            <person name="Bakenova O."/>
            <person name="Ogata M."/>
            <person name="Argunhan B."/>
            <person name="Aoki R."/>
            <person name="Kajiwara S."/>
            <person name="Itoh T."/>
            <person name="Iwasaki H."/>
        </authorList>
    </citation>
    <scope>NUCLEOTIDE SEQUENCE</scope>
    <source>
        <strain evidence="12">N6</strain>
    </source>
</reference>
<dbReference type="GO" id="GO:0005506">
    <property type="term" value="F:iron ion binding"/>
    <property type="evidence" value="ECO:0007669"/>
    <property type="project" value="InterPro"/>
</dbReference>
<comment type="similarity">
    <text evidence="3 10">Belongs to the cytochrome P450 family.</text>
</comment>
<dbReference type="InterPro" id="IPR001128">
    <property type="entry name" value="Cyt_P450"/>
</dbReference>
<evidence type="ECO:0000256" key="2">
    <source>
        <dbReference type="ARBA" id="ARBA00005179"/>
    </source>
</evidence>
<keyword evidence="6 10" id="KW-0560">Oxidoreductase</keyword>
<dbReference type="GO" id="GO:0004497">
    <property type="term" value="F:monooxygenase activity"/>
    <property type="evidence" value="ECO:0007669"/>
    <property type="project" value="UniProtKB-KW"/>
</dbReference>
<dbReference type="AlphaFoldDB" id="A0A8H3YFQ8"/>
<dbReference type="EMBL" id="BLZA01000023">
    <property type="protein sequence ID" value="GHJ87894.1"/>
    <property type="molecule type" value="Genomic_DNA"/>
</dbReference>
<keyword evidence="8 10" id="KW-0503">Monooxygenase</keyword>
<evidence type="ECO:0000256" key="1">
    <source>
        <dbReference type="ARBA" id="ARBA00001971"/>
    </source>
</evidence>
<dbReference type="PRINTS" id="PR00463">
    <property type="entry name" value="EP450I"/>
</dbReference>
<evidence type="ECO:0000313" key="12">
    <source>
        <dbReference type="EMBL" id="GHJ87894.1"/>
    </source>
</evidence>
<keyword evidence="13" id="KW-1185">Reference proteome</keyword>
<evidence type="ECO:0000313" key="13">
    <source>
        <dbReference type="Proteomes" id="UP000620104"/>
    </source>
</evidence>
<dbReference type="Gene3D" id="1.10.630.10">
    <property type="entry name" value="Cytochrome P450"/>
    <property type="match status" value="1"/>
</dbReference>
<evidence type="ECO:0000256" key="5">
    <source>
        <dbReference type="ARBA" id="ARBA00022723"/>
    </source>
</evidence>
<dbReference type="GO" id="GO:0020037">
    <property type="term" value="F:heme binding"/>
    <property type="evidence" value="ECO:0007669"/>
    <property type="project" value="InterPro"/>
</dbReference>
<accession>A0A8H3YFQ8</accession>
<feature type="binding site" description="axial binding residue" evidence="9">
    <location>
        <position position="441"/>
    </location>
    <ligand>
        <name>heme</name>
        <dbReference type="ChEBI" id="CHEBI:30413"/>
    </ligand>
    <ligandPart>
        <name>Fe</name>
        <dbReference type="ChEBI" id="CHEBI:18248"/>
    </ligandPart>
</feature>
<dbReference type="CDD" id="cd11065">
    <property type="entry name" value="CYP64-like"/>
    <property type="match status" value="1"/>
</dbReference>
<dbReference type="InterPro" id="IPR002401">
    <property type="entry name" value="Cyt_P450_E_grp-I"/>
</dbReference>
<keyword evidence="11" id="KW-0472">Membrane</keyword>
<evidence type="ECO:0008006" key="14">
    <source>
        <dbReference type="Google" id="ProtNLM"/>
    </source>
</evidence>
<keyword evidence="11" id="KW-0812">Transmembrane</keyword>
<feature type="transmembrane region" description="Helical" evidence="11">
    <location>
        <begin position="6"/>
        <end position="26"/>
    </location>
</feature>
<protein>
    <recommendedName>
        <fullName evidence="14">Cytochrome P450</fullName>
    </recommendedName>
</protein>
<sequence>MHSPSHISIGIAILGVVVSIFLYTYWNRRCTRAKYARLPPGPKSHWLLGTKLPKKYPWRYFEDLTRQYGDHGGEGCVTIWQGQTPLVIVGRVAAAQELLEKNAAATADRPRSIAGNIMSGGMRILLVGYGDRWRKLRKALHSHLQPQSAKTYEAIQERAAKRVLSDIISAPQGHQEHIKTYAATVVLNIAYGRTEKVSYSDPDIQLVNRCGDRLGQTLRPGSFKVESLPWLRYVPNYTKTIDQWHADELALFRGQLDSARQRLKESSISCFTRFISEKQQEYRLSDNECAYLCGSLFGAGSDTSASAISIVIMAAAVFPEAQRRVQEELDRVVGRDRLPSFDDQDDLPVTWAFIRESYRWRPVSSGGFQHKTTEDIDWKGFFIPAGTPILGNHWGIHRDPTYYPDPETFNIDRWLVKDEEKNFTLDRNMKHFQFGFGRRVCPGQHIADRSVFINTSSLLWAFRVSQEEGKPIDTLAFTNAANSHPLPYTATFTRRFDAVEEILNVEQTAAEM</sequence>
<dbReference type="InterPro" id="IPR017972">
    <property type="entry name" value="Cyt_P450_CS"/>
</dbReference>
<dbReference type="OrthoDB" id="2789670at2759"/>
<dbReference type="Pfam" id="PF00067">
    <property type="entry name" value="p450"/>
    <property type="match status" value="1"/>
</dbReference>
<evidence type="ECO:0000256" key="11">
    <source>
        <dbReference type="SAM" id="Phobius"/>
    </source>
</evidence>
<evidence type="ECO:0000256" key="8">
    <source>
        <dbReference type="ARBA" id="ARBA00023033"/>
    </source>
</evidence>
<keyword evidence="5 9" id="KW-0479">Metal-binding</keyword>
<dbReference type="PANTHER" id="PTHR46300">
    <property type="entry name" value="P450, PUTATIVE (EUROFUNG)-RELATED-RELATED"/>
    <property type="match status" value="1"/>
</dbReference>
<dbReference type="SUPFAM" id="SSF48264">
    <property type="entry name" value="Cytochrome P450"/>
    <property type="match status" value="1"/>
</dbReference>
<keyword evidence="4 9" id="KW-0349">Heme</keyword>
<evidence type="ECO:0000256" key="10">
    <source>
        <dbReference type="RuleBase" id="RU000461"/>
    </source>
</evidence>
<dbReference type="InterPro" id="IPR050364">
    <property type="entry name" value="Cytochrome_P450_fung"/>
</dbReference>
<evidence type="ECO:0000256" key="9">
    <source>
        <dbReference type="PIRSR" id="PIRSR602401-1"/>
    </source>
</evidence>
<evidence type="ECO:0000256" key="3">
    <source>
        <dbReference type="ARBA" id="ARBA00010617"/>
    </source>
</evidence>
<evidence type="ECO:0000256" key="4">
    <source>
        <dbReference type="ARBA" id="ARBA00022617"/>
    </source>
</evidence>
<evidence type="ECO:0000256" key="6">
    <source>
        <dbReference type="ARBA" id="ARBA00023002"/>
    </source>
</evidence>
<dbReference type="PROSITE" id="PS00086">
    <property type="entry name" value="CYTOCHROME_P450"/>
    <property type="match status" value="1"/>
</dbReference>
<dbReference type="PRINTS" id="PR00385">
    <property type="entry name" value="P450"/>
</dbReference>
<comment type="pathway">
    <text evidence="2">Secondary metabolite biosynthesis.</text>
</comment>